<accession>A0A9P4I5G4</accession>
<dbReference type="GO" id="GO:0016705">
    <property type="term" value="F:oxidoreductase activity, acting on paired donors, with incorporation or reduction of molecular oxygen"/>
    <property type="evidence" value="ECO:0007669"/>
    <property type="project" value="InterPro"/>
</dbReference>
<evidence type="ECO:0000256" key="7">
    <source>
        <dbReference type="ARBA" id="ARBA00023033"/>
    </source>
</evidence>
<evidence type="ECO:0000256" key="4">
    <source>
        <dbReference type="ARBA" id="ARBA00022723"/>
    </source>
</evidence>
<evidence type="ECO:0000256" key="5">
    <source>
        <dbReference type="ARBA" id="ARBA00023002"/>
    </source>
</evidence>
<name>A0A9P4I5G4_9PEZI</name>
<evidence type="ECO:0000313" key="11">
    <source>
        <dbReference type="EMBL" id="KAF2092447.1"/>
    </source>
</evidence>
<dbReference type="CDD" id="cd11063">
    <property type="entry name" value="CYP52"/>
    <property type="match status" value="1"/>
</dbReference>
<evidence type="ECO:0000256" key="6">
    <source>
        <dbReference type="ARBA" id="ARBA00023004"/>
    </source>
</evidence>
<dbReference type="PRINTS" id="PR00385">
    <property type="entry name" value="P450"/>
</dbReference>
<organism evidence="11 12">
    <name type="scientific">Rhizodiscina lignyota</name>
    <dbReference type="NCBI Taxonomy" id="1504668"/>
    <lineage>
        <taxon>Eukaryota</taxon>
        <taxon>Fungi</taxon>
        <taxon>Dikarya</taxon>
        <taxon>Ascomycota</taxon>
        <taxon>Pezizomycotina</taxon>
        <taxon>Dothideomycetes</taxon>
        <taxon>Pleosporomycetidae</taxon>
        <taxon>Aulographales</taxon>
        <taxon>Rhizodiscinaceae</taxon>
        <taxon>Rhizodiscina</taxon>
    </lineage>
</organism>
<protein>
    <submittedName>
        <fullName evidence="11">Cytochrome P450 family protein</fullName>
    </submittedName>
</protein>
<comment type="cofactor">
    <cofactor evidence="1 8">
        <name>heme</name>
        <dbReference type="ChEBI" id="CHEBI:30413"/>
    </cofactor>
</comment>
<dbReference type="PRINTS" id="PR00463">
    <property type="entry name" value="EP450I"/>
</dbReference>
<dbReference type="InterPro" id="IPR036396">
    <property type="entry name" value="Cyt_P450_sf"/>
</dbReference>
<dbReference type="SUPFAM" id="SSF48264">
    <property type="entry name" value="Cytochrome P450"/>
    <property type="match status" value="1"/>
</dbReference>
<keyword evidence="12" id="KW-1185">Reference proteome</keyword>
<dbReference type="GO" id="GO:0005506">
    <property type="term" value="F:iron ion binding"/>
    <property type="evidence" value="ECO:0007669"/>
    <property type="project" value="InterPro"/>
</dbReference>
<dbReference type="GO" id="GO:0020037">
    <property type="term" value="F:heme binding"/>
    <property type="evidence" value="ECO:0007669"/>
    <property type="project" value="InterPro"/>
</dbReference>
<dbReference type="InterPro" id="IPR017972">
    <property type="entry name" value="Cyt_P450_CS"/>
</dbReference>
<evidence type="ECO:0000256" key="10">
    <source>
        <dbReference type="SAM" id="SignalP"/>
    </source>
</evidence>
<dbReference type="Proteomes" id="UP000799772">
    <property type="component" value="Unassembled WGS sequence"/>
</dbReference>
<feature type="signal peptide" evidence="10">
    <location>
        <begin position="1"/>
        <end position="16"/>
    </location>
</feature>
<dbReference type="OrthoDB" id="1470350at2759"/>
<keyword evidence="5 9" id="KW-0560">Oxidoreductase</keyword>
<dbReference type="InterPro" id="IPR001128">
    <property type="entry name" value="Cyt_P450"/>
</dbReference>
<dbReference type="Pfam" id="PF00067">
    <property type="entry name" value="p450"/>
    <property type="match status" value="1"/>
</dbReference>
<keyword evidence="10" id="KW-0732">Signal</keyword>
<evidence type="ECO:0000313" key="12">
    <source>
        <dbReference type="Proteomes" id="UP000799772"/>
    </source>
</evidence>
<comment type="similarity">
    <text evidence="2 9">Belongs to the cytochrome P450 family.</text>
</comment>
<dbReference type="EMBL" id="ML978146">
    <property type="protein sequence ID" value="KAF2092447.1"/>
    <property type="molecule type" value="Genomic_DNA"/>
</dbReference>
<proteinExistence type="inferred from homology"/>
<dbReference type="InterPro" id="IPR002401">
    <property type="entry name" value="Cyt_P450_E_grp-I"/>
</dbReference>
<gene>
    <name evidence="11" type="ORF">NA57DRAFT_69769</name>
</gene>
<keyword evidence="6 8" id="KW-0408">Iron</keyword>
<keyword evidence="4 8" id="KW-0479">Metal-binding</keyword>
<dbReference type="PANTHER" id="PTHR24287:SF1">
    <property type="entry name" value="P450, PUTATIVE (EUROFUNG)-RELATED"/>
    <property type="match status" value="1"/>
</dbReference>
<feature type="binding site" description="axial binding residue" evidence="8">
    <location>
        <position position="458"/>
    </location>
    <ligand>
        <name>heme</name>
        <dbReference type="ChEBI" id="CHEBI:30413"/>
    </ligand>
    <ligandPart>
        <name>Fe</name>
        <dbReference type="ChEBI" id="CHEBI:18248"/>
    </ligandPart>
</feature>
<dbReference type="PANTHER" id="PTHR24287">
    <property type="entry name" value="P450, PUTATIVE (EUROFUNG)-RELATED"/>
    <property type="match status" value="1"/>
</dbReference>
<comment type="caution">
    <text evidence="11">The sequence shown here is derived from an EMBL/GenBank/DDBJ whole genome shotgun (WGS) entry which is preliminary data.</text>
</comment>
<dbReference type="Gene3D" id="1.10.630.10">
    <property type="entry name" value="Cytochrome P450"/>
    <property type="match status" value="1"/>
</dbReference>
<evidence type="ECO:0000256" key="8">
    <source>
        <dbReference type="PIRSR" id="PIRSR602401-1"/>
    </source>
</evidence>
<keyword evidence="3 8" id="KW-0349">Heme</keyword>
<reference evidence="11" key="1">
    <citation type="journal article" date="2020" name="Stud. Mycol.">
        <title>101 Dothideomycetes genomes: a test case for predicting lifestyles and emergence of pathogens.</title>
        <authorList>
            <person name="Haridas S."/>
            <person name="Albert R."/>
            <person name="Binder M."/>
            <person name="Bloem J."/>
            <person name="Labutti K."/>
            <person name="Salamov A."/>
            <person name="Andreopoulos B."/>
            <person name="Baker S."/>
            <person name="Barry K."/>
            <person name="Bills G."/>
            <person name="Bluhm B."/>
            <person name="Cannon C."/>
            <person name="Castanera R."/>
            <person name="Culley D."/>
            <person name="Daum C."/>
            <person name="Ezra D."/>
            <person name="Gonzalez J."/>
            <person name="Henrissat B."/>
            <person name="Kuo A."/>
            <person name="Liang C."/>
            <person name="Lipzen A."/>
            <person name="Lutzoni F."/>
            <person name="Magnuson J."/>
            <person name="Mondo S."/>
            <person name="Nolan M."/>
            <person name="Ohm R."/>
            <person name="Pangilinan J."/>
            <person name="Park H.-J."/>
            <person name="Ramirez L."/>
            <person name="Alfaro M."/>
            <person name="Sun H."/>
            <person name="Tritt A."/>
            <person name="Yoshinaga Y."/>
            <person name="Zwiers L.-H."/>
            <person name="Turgeon B."/>
            <person name="Goodwin S."/>
            <person name="Spatafora J."/>
            <person name="Crous P."/>
            <person name="Grigoriev I."/>
        </authorList>
    </citation>
    <scope>NUCLEOTIDE SEQUENCE</scope>
    <source>
        <strain evidence="11">CBS 133067</strain>
    </source>
</reference>
<dbReference type="InterPro" id="IPR047146">
    <property type="entry name" value="Cyt_P450_E_CYP52_fungi"/>
</dbReference>
<dbReference type="GO" id="GO:0004497">
    <property type="term" value="F:monooxygenase activity"/>
    <property type="evidence" value="ECO:0007669"/>
    <property type="project" value="UniProtKB-KW"/>
</dbReference>
<sequence length="512" mass="58346">MLSILSIVALALVAWAVHYAVTSALHARRARQWGCRAPPFKGHNWFLGVDNVLAMDKADKACQLPQFLYDEHVEMGCSTFAEGFIGDVFITYEPKNIQAILATQFQDFEIGQRRRGALLPLLGDGIFTTDGQMWEHSRSLLRPQFARDQIADLTLEQRHVEDMFKCFNMVDGWTSLDLAPVFFRFTMDSATEFLFGQSTHTQAAYAASSRGEKNVGEFQWADIGTRFDRGTYAIGVRARMADVYWLYYPKSFREDIREIHRFADACIADGMNRAKTSAPEKTAERYVFLDELLKATNDPVEIRSQLLNILLAGRDTTAGLLGWTFWNLTRHPDVYQKLRTAIVEEFGTYDSSKAITFTQLKACSYLQYVMMETLRLFPSVPANARLATRNTTLPYGGGPDGSSPVYVKKGQEVTYSVYVMHRRREIWGSNADEFVPERWIGRKLGWEYLPFNGGPRVCLGQQFALTEAGYVITKILQRFDKIEKTDPSDVQWHNYNTTSAPKRVLVRMHQAS</sequence>
<evidence type="ECO:0000256" key="2">
    <source>
        <dbReference type="ARBA" id="ARBA00010617"/>
    </source>
</evidence>
<evidence type="ECO:0000256" key="9">
    <source>
        <dbReference type="RuleBase" id="RU000461"/>
    </source>
</evidence>
<keyword evidence="7 9" id="KW-0503">Monooxygenase</keyword>
<feature type="chain" id="PRO_5040141451" evidence="10">
    <location>
        <begin position="17"/>
        <end position="512"/>
    </location>
</feature>
<dbReference type="PROSITE" id="PS00086">
    <property type="entry name" value="CYTOCHROME_P450"/>
    <property type="match status" value="1"/>
</dbReference>
<dbReference type="AlphaFoldDB" id="A0A9P4I5G4"/>
<evidence type="ECO:0000256" key="3">
    <source>
        <dbReference type="ARBA" id="ARBA00022617"/>
    </source>
</evidence>
<evidence type="ECO:0000256" key="1">
    <source>
        <dbReference type="ARBA" id="ARBA00001971"/>
    </source>
</evidence>